<keyword evidence="10" id="KW-1185">Reference proteome</keyword>
<name>A0A6A4VP33_AMPAM</name>
<reference evidence="9 10" key="1">
    <citation type="submission" date="2019-07" db="EMBL/GenBank/DDBJ databases">
        <title>Draft genome assembly of a fouling barnacle, Amphibalanus amphitrite (Darwin, 1854): The first reference genome for Thecostraca.</title>
        <authorList>
            <person name="Kim W."/>
        </authorList>
    </citation>
    <scope>NUCLEOTIDE SEQUENCE [LARGE SCALE GENOMIC DNA]</scope>
    <source>
        <strain evidence="9">SNU_AA5</strain>
        <tissue evidence="9">Soma without cirri and trophi</tissue>
    </source>
</reference>
<dbReference type="GO" id="GO:0003735">
    <property type="term" value="F:structural constituent of ribosome"/>
    <property type="evidence" value="ECO:0007669"/>
    <property type="project" value="InterPro"/>
</dbReference>
<dbReference type="InterPro" id="IPR019520">
    <property type="entry name" value="Ribosomal_mS23_met"/>
</dbReference>
<dbReference type="InterPro" id="IPR023611">
    <property type="entry name" value="mS23_dom_met"/>
</dbReference>
<evidence type="ECO:0000313" key="10">
    <source>
        <dbReference type="Proteomes" id="UP000440578"/>
    </source>
</evidence>
<feature type="domain" description="Small ribosomal subunit protein mS23 conserved" evidence="8">
    <location>
        <begin position="2"/>
        <end position="128"/>
    </location>
</feature>
<evidence type="ECO:0000259" key="8">
    <source>
        <dbReference type="Pfam" id="PF10484"/>
    </source>
</evidence>
<evidence type="ECO:0000256" key="3">
    <source>
        <dbReference type="ARBA" id="ARBA00022980"/>
    </source>
</evidence>
<gene>
    <name evidence="9" type="primary">MRPS23_1</name>
    <name evidence="9" type="ORF">FJT64_006255</name>
</gene>
<keyword evidence="3 9" id="KW-0689">Ribosomal protein</keyword>
<keyword evidence="5" id="KW-0687">Ribonucleoprotein</keyword>
<evidence type="ECO:0000256" key="1">
    <source>
        <dbReference type="ARBA" id="ARBA00004173"/>
    </source>
</evidence>
<evidence type="ECO:0000256" key="4">
    <source>
        <dbReference type="ARBA" id="ARBA00023128"/>
    </source>
</evidence>
<comment type="similarity">
    <text evidence="2">Belongs to the mitochondrion-specific ribosomal protein mS23 family.</text>
</comment>
<evidence type="ECO:0000256" key="5">
    <source>
        <dbReference type="ARBA" id="ARBA00023274"/>
    </source>
</evidence>
<dbReference type="EMBL" id="VIIS01001573">
    <property type="protein sequence ID" value="KAF0296329.1"/>
    <property type="molecule type" value="Genomic_DNA"/>
</dbReference>
<dbReference type="GO" id="GO:0006412">
    <property type="term" value="P:translation"/>
    <property type="evidence" value="ECO:0007669"/>
    <property type="project" value="InterPro"/>
</dbReference>
<feature type="region of interest" description="Disordered" evidence="7">
    <location>
        <begin position="133"/>
        <end position="161"/>
    </location>
</feature>
<evidence type="ECO:0000256" key="7">
    <source>
        <dbReference type="SAM" id="MobiDB-lite"/>
    </source>
</evidence>
<dbReference type="Pfam" id="PF10484">
    <property type="entry name" value="MRP-S23"/>
    <property type="match status" value="1"/>
</dbReference>
<organism evidence="9 10">
    <name type="scientific">Amphibalanus amphitrite</name>
    <name type="common">Striped barnacle</name>
    <name type="synonym">Balanus amphitrite</name>
    <dbReference type="NCBI Taxonomy" id="1232801"/>
    <lineage>
        <taxon>Eukaryota</taxon>
        <taxon>Metazoa</taxon>
        <taxon>Ecdysozoa</taxon>
        <taxon>Arthropoda</taxon>
        <taxon>Crustacea</taxon>
        <taxon>Multicrustacea</taxon>
        <taxon>Cirripedia</taxon>
        <taxon>Thoracica</taxon>
        <taxon>Thoracicalcarea</taxon>
        <taxon>Balanomorpha</taxon>
        <taxon>Balanoidea</taxon>
        <taxon>Balanidae</taxon>
        <taxon>Amphibalaninae</taxon>
        <taxon>Amphibalanus</taxon>
    </lineage>
</organism>
<accession>A0A6A4VP33</accession>
<proteinExistence type="inferred from homology"/>
<sequence>MAQTRLEKIGTIFTRVSGLIRSGSLSANDRPLWYDIYEAFPPRLEPRFDRPIKVKPVQPIFYQEDSVRARFQQEYGSPGTLQLRRSPAARPASICDQFVAQFEALRGVSPQLSEQELFEAAADALRASGVTLRRAGAGPEPRAASAEGETDPASAAATAAASEKELLRVADLFDEQKPTEKR</sequence>
<dbReference type="AlphaFoldDB" id="A0A6A4VP33"/>
<dbReference type="OrthoDB" id="10012356at2759"/>
<comment type="subcellular location">
    <subcellularLocation>
        <location evidence="1">Mitochondrion</location>
    </subcellularLocation>
</comment>
<dbReference type="GO" id="GO:0005840">
    <property type="term" value="C:ribosome"/>
    <property type="evidence" value="ECO:0007669"/>
    <property type="project" value="UniProtKB-KW"/>
</dbReference>
<dbReference type="CDD" id="cd23701">
    <property type="entry name" value="At1g26750"/>
    <property type="match status" value="1"/>
</dbReference>
<comment type="caution">
    <text evidence="9">The sequence shown here is derived from an EMBL/GenBank/DDBJ whole genome shotgun (WGS) entry which is preliminary data.</text>
</comment>
<evidence type="ECO:0000313" key="9">
    <source>
        <dbReference type="EMBL" id="KAF0296326.1"/>
    </source>
</evidence>
<evidence type="ECO:0000256" key="6">
    <source>
        <dbReference type="ARBA" id="ARBA00035137"/>
    </source>
</evidence>
<dbReference type="GO" id="GO:0005739">
    <property type="term" value="C:mitochondrion"/>
    <property type="evidence" value="ECO:0007669"/>
    <property type="project" value="InterPro"/>
</dbReference>
<dbReference type="InterPro" id="IPR059242">
    <property type="entry name" value="mS23_dom"/>
</dbReference>
<dbReference type="EMBL" id="VIIS01001573">
    <property type="protein sequence ID" value="KAF0296326.1"/>
    <property type="molecule type" value="Genomic_DNA"/>
</dbReference>
<dbReference type="PANTHER" id="PTHR15925:SF2">
    <property type="entry name" value="SMALL RIBOSOMAL SUBUNIT PROTEIN MS23"/>
    <property type="match status" value="1"/>
</dbReference>
<evidence type="ECO:0000256" key="2">
    <source>
        <dbReference type="ARBA" id="ARBA00009864"/>
    </source>
</evidence>
<dbReference type="PANTHER" id="PTHR15925">
    <property type="entry name" value="MITOCHONDRIAL RIBOSOMAL PROTEIN S23"/>
    <property type="match status" value="1"/>
</dbReference>
<dbReference type="Proteomes" id="UP000440578">
    <property type="component" value="Unassembled WGS sequence"/>
</dbReference>
<protein>
    <recommendedName>
        <fullName evidence="6">Small ribosomal subunit protein mS23</fullName>
    </recommendedName>
</protein>
<keyword evidence="4" id="KW-0496">Mitochondrion</keyword>